<keyword evidence="2" id="KW-0808">Transferase</keyword>
<dbReference type="PANTHER" id="PTHR43289:SF34">
    <property type="entry name" value="SERINE_THREONINE-PROTEIN KINASE YBDM-RELATED"/>
    <property type="match status" value="1"/>
</dbReference>
<evidence type="ECO:0000256" key="4">
    <source>
        <dbReference type="ARBA" id="ARBA00022741"/>
    </source>
</evidence>
<evidence type="ECO:0000256" key="7">
    <source>
        <dbReference type="PROSITE-ProRule" id="PRU10141"/>
    </source>
</evidence>
<dbReference type="CDD" id="cd06342">
    <property type="entry name" value="PBP1_ABC_LIVBP-like"/>
    <property type="match status" value="1"/>
</dbReference>
<dbReference type="AlphaFoldDB" id="A0A7W9V1I8"/>
<dbReference type="Gene3D" id="3.40.50.2300">
    <property type="match status" value="2"/>
</dbReference>
<evidence type="ECO:0000313" key="10">
    <source>
        <dbReference type="EMBL" id="MBB5937844.1"/>
    </source>
</evidence>
<keyword evidence="3" id="KW-0732">Signal</keyword>
<dbReference type="Gene3D" id="1.10.510.10">
    <property type="entry name" value="Transferase(Phosphotransferase) domain 1"/>
    <property type="match status" value="1"/>
</dbReference>
<dbReference type="GO" id="GO:0005524">
    <property type="term" value="F:ATP binding"/>
    <property type="evidence" value="ECO:0007669"/>
    <property type="project" value="UniProtKB-UniRule"/>
</dbReference>
<accession>A0A7W9V1I8</accession>
<evidence type="ECO:0000256" key="1">
    <source>
        <dbReference type="ARBA" id="ARBA00010062"/>
    </source>
</evidence>
<name>A0A7W9V1I8_9ACTN</name>
<keyword evidence="6 7" id="KW-0067">ATP-binding</keyword>
<protein>
    <submittedName>
        <fullName evidence="10">ABC-type branched-subunit amino acid transport system substrate-binding protein</fullName>
    </submittedName>
</protein>
<dbReference type="Pfam" id="PF13458">
    <property type="entry name" value="Peripla_BP_6"/>
    <property type="match status" value="1"/>
</dbReference>
<dbReference type="PROSITE" id="PS00108">
    <property type="entry name" value="PROTEIN_KINASE_ST"/>
    <property type="match status" value="1"/>
</dbReference>
<keyword evidence="4 7" id="KW-0547">Nucleotide-binding</keyword>
<evidence type="ECO:0000256" key="3">
    <source>
        <dbReference type="ARBA" id="ARBA00022729"/>
    </source>
</evidence>
<comment type="similarity">
    <text evidence="1">Belongs to the leucine-binding protein family.</text>
</comment>
<keyword evidence="5" id="KW-0418">Kinase</keyword>
<evidence type="ECO:0000313" key="11">
    <source>
        <dbReference type="Proteomes" id="UP000588098"/>
    </source>
</evidence>
<dbReference type="PROSITE" id="PS50011">
    <property type="entry name" value="PROTEIN_KINASE_DOM"/>
    <property type="match status" value="1"/>
</dbReference>
<dbReference type="Pfam" id="PF00069">
    <property type="entry name" value="Pkinase"/>
    <property type="match status" value="1"/>
</dbReference>
<feature type="region of interest" description="Disordered" evidence="8">
    <location>
        <begin position="668"/>
        <end position="693"/>
    </location>
</feature>
<organism evidence="10 11">
    <name type="scientific">Streptomyces zagrosensis</name>
    <dbReference type="NCBI Taxonomy" id="1042984"/>
    <lineage>
        <taxon>Bacteria</taxon>
        <taxon>Bacillati</taxon>
        <taxon>Actinomycetota</taxon>
        <taxon>Actinomycetes</taxon>
        <taxon>Kitasatosporales</taxon>
        <taxon>Streptomycetaceae</taxon>
        <taxon>Streptomyces</taxon>
    </lineage>
</organism>
<dbReference type="PROSITE" id="PS00107">
    <property type="entry name" value="PROTEIN_KINASE_ATP"/>
    <property type="match status" value="1"/>
</dbReference>
<sequence>MQPLRSADPSRIADHRIMGRLGAGGMGVVYVARSPGGELLAVKVIHPEHANDHGFRARFRREVAAARKVSSRWAVPVIDADTDADAPWLASAYIAGPALGEAVAAHGPLPPDAVRALGTMLAEALESVHAVGLVHRDLKPGNVLLALDGPRLIDFGIARALDDTVITTTDMVIGSPGYLSPEQAQAAGAAIGPPSDVFSLGCVLAYAACGRPPFGTGDAPAMLYRTVHDPAGLAGAPEDLLPLLERCLAKDAGLRPTAAEVRRELADGHLPDGGGDWLPEHLVHLVATRSAAMLALPDIEPTAVSTAPPPDEGPPADEAAPASVVGATSRRRLFAIVGGAVLAAGGGFAAWATLRDDEGQKEASNTSGLPVYAIGLHAALSGAHAPAGNAQRTGAQLAIDQFNARRNKRFELRLETADDGGRQDRASATAAKLVADRSVLAVIGTTTDDTAIEAVEVYDEALLAMLGVSLGNQRPSGVSTRSLLLTRPSDARHALPIGPYLSGGTKTRRTGLIDDRTADNYSWMTTRAVAGALQALQHPVVPRVLRSLSTDYRPIVRSLLDQRVDSIVFGGGAHGAAEVARELQRAGFTGPKLATQAVVDPLFLKEAGGAAEGWLLTSTFIDPVAKPEAARFTAAYRKRFNATPPATAVEAYDAANLLLRTIEELVGDAPGKSGGTPSTSATPGAGPESGPPTRKALLARLRTAQYDGISKKIAFTAEDGEYGLPGGTFFYEVKRGRFVFIGDAAAGTA</sequence>
<reference evidence="10 11" key="1">
    <citation type="submission" date="2020-08" db="EMBL/GenBank/DDBJ databases">
        <title>Genomic Encyclopedia of Type Strains, Phase III (KMG-III): the genomes of soil and plant-associated and newly described type strains.</title>
        <authorList>
            <person name="Whitman W."/>
        </authorList>
    </citation>
    <scope>NUCLEOTIDE SEQUENCE [LARGE SCALE GENOMIC DNA]</scope>
    <source>
        <strain evidence="10 11">CECT 8305</strain>
    </source>
</reference>
<dbReference type="InterPro" id="IPR017441">
    <property type="entry name" value="Protein_kinase_ATP_BS"/>
</dbReference>
<dbReference type="EMBL" id="JACHJL010000013">
    <property type="protein sequence ID" value="MBB5937844.1"/>
    <property type="molecule type" value="Genomic_DNA"/>
</dbReference>
<proteinExistence type="inferred from homology"/>
<dbReference type="InterPro" id="IPR008271">
    <property type="entry name" value="Ser/Thr_kinase_AS"/>
</dbReference>
<dbReference type="CDD" id="cd14014">
    <property type="entry name" value="STKc_PknB_like"/>
    <property type="match status" value="1"/>
</dbReference>
<dbReference type="GO" id="GO:0004674">
    <property type="term" value="F:protein serine/threonine kinase activity"/>
    <property type="evidence" value="ECO:0007669"/>
    <property type="project" value="TreeGrafter"/>
</dbReference>
<dbReference type="InterPro" id="IPR028081">
    <property type="entry name" value="Leu-bd"/>
</dbReference>
<evidence type="ECO:0000256" key="2">
    <source>
        <dbReference type="ARBA" id="ARBA00022679"/>
    </source>
</evidence>
<dbReference type="RefSeq" id="WP_184575106.1">
    <property type="nucleotide sequence ID" value="NZ_JACHJL010000013.1"/>
</dbReference>
<evidence type="ECO:0000259" key="9">
    <source>
        <dbReference type="PROSITE" id="PS50011"/>
    </source>
</evidence>
<dbReference type="Proteomes" id="UP000588098">
    <property type="component" value="Unassembled WGS sequence"/>
</dbReference>
<dbReference type="InterPro" id="IPR000719">
    <property type="entry name" value="Prot_kinase_dom"/>
</dbReference>
<feature type="binding site" evidence="7">
    <location>
        <position position="43"/>
    </location>
    <ligand>
        <name>ATP</name>
        <dbReference type="ChEBI" id="CHEBI:30616"/>
    </ligand>
</feature>
<dbReference type="Gene3D" id="3.30.200.20">
    <property type="entry name" value="Phosphorylase Kinase, domain 1"/>
    <property type="match status" value="1"/>
</dbReference>
<feature type="domain" description="Protein kinase" evidence="9">
    <location>
        <begin position="15"/>
        <end position="270"/>
    </location>
</feature>
<gene>
    <name evidence="10" type="ORF">FHS42_004928</name>
</gene>
<dbReference type="InterPro" id="IPR011009">
    <property type="entry name" value="Kinase-like_dom_sf"/>
</dbReference>
<dbReference type="SMART" id="SM00220">
    <property type="entry name" value="S_TKc"/>
    <property type="match status" value="1"/>
</dbReference>
<evidence type="ECO:0000256" key="8">
    <source>
        <dbReference type="SAM" id="MobiDB-lite"/>
    </source>
</evidence>
<keyword evidence="11" id="KW-1185">Reference proteome</keyword>
<dbReference type="SUPFAM" id="SSF53822">
    <property type="entry name" value="Periplasmic binding protein-like I"/>
    <property type="match status" value="1"/>
</dbReference>
<dbReference type="InterPro" id="IPR028082">
    <property type="entry name" value="Peripla_BP_I"/>
</dbReference>
<comment type="caution">
    <text evidence="10">The sequence shown here is derived from an EMBL/GenBank/DDBJ whole genome shotgun (WGS) entry which is preliminary data.</text>
</comment>
<dbReference type="SUPFAM" id="SSF56112">
    <property type="entry name" value="Protein kinase-like (PK-like)"/>
    <property type="match status" value="1"/>
</dbReference>
<dbReference type="PANTHER" id="PTHR43289">
    <property type="entry name" value="MITOGEN-ACTIVATED PROTEIN KINASE KINASE KINASE 20-RELATED"/>
    <property type="match status" value="1"/>
</dbReference>
<evidence type="ECO:0000256" key="6">
    <source>
        <dbReference type="ARBA" id="ARBA00022840"/>
    </source>
</evidence>
<feature type="region of interest" description="Disordered" evidence="8">
    <location>
        <begin position="302"/>
        <end position="323"/>
    </location>
</feature>
<evidence type="ECO:0000256" key="5">
    <source>
        <dbReference type="ARBA" id="ARBA00022777"/>
    </source>
</evidence>